<dbReference type="Gene3D" id="3.80.10.10">
    <property type="entry name" value="Ribonuclease Inhibitor"/>
    <property type="match status" value="1"/>
</dbReference>
<dbReference type="AlphaFoldDB" id="A0A8C6IG50"/>
<proteinExistence type="predicted"/>
<protein>
    <submittedName>
        <fullName evidence="3">PRAME like, X-linked 1</fullName>
    </submittedName>
</protein>
<keyword evidence="4" id="KW-1185">Reference proteome</keyword>
<dbReference type="PANTHER" id="PTHR14224">
    <property type="entry name" value="SIMILAR TO PREFERENTIALLY EXPRESSED ANTIGEN IN MELANOMA-LIKE 3"/>
    <property type="match status" value="1"/>
</dbReference>
<reference evidence="3" key="1">
    <citation type="submission" date="2025-08" db="UniProtKB">
        <authorList>
            <consortium name="Ensembl"/>
        </authorList>
    </citation>
    <scope>IDENTIFICATION</scope>
</reference>
<dbReference type="PANTHER" id="PTHR14224:SF1">
    <property type="entry name" value="PRAME LIKE, X-LINKED 1"/>
    <property type="match status" value="1"/>
</dbReference>
<name>A0A8C6IG50_MUSSI</name>
<dbReference type="GO" id="GO:0005737">
    <property type="term" value="C:cytoplasm"/>
    <property type="evidence" value="ECO:0007669"/>
    <property type="project" value="TreeGrafter"/>
</dbReference>
<keyword evidence="2" id="KW-0677">Repeat</keyword>
<dbReference type="SUPFAM" id="SSF52047">
    <property type="entry name" value="RNI-like"/>
    <property type="match status" value="1"/>
</dbReference>
<dbReference type="InterPro" id="IPR032675">
    <property type="entry name" value="LRR_dom_sf"/>
</dbReference>
<sequence>MMMDERDPSSLLDLAIQSLLSNELVAIHSLGEIPRELFVPLFSAAFTGGYRKILTSMVKIWPFTCLHIGTLSVQEPQRELLKAMVESLQFLPAQDCSSGGPKLRILDVRQGVDCKTTCPDFGARSPTCFHGCTHSVHSILKLESQYSIVDLKPESQSAIQPMELLVDLSLDGTLREREFFALLLNKVQQSSGSLHLCCRDLQIDRFSYAKNALKFLDLTCIQNLTVDQASLIFRVFLNYLGRMNCLKELNLSSFSLTDHLDSLLRALPPNLDFLYLPFCEISYRDLKFLSQSAQATHLKLLNLSNNPLYWDDCGPFQTLLQKLSDTLQHLAINHCHLTDAILSAILPALSKCSHLRVISFVSNPISMPMLLRILHYLTPLMELKYVIYPIPIHCYEQWQSHGRLDRQKLTDVQAQLKAMLQAAKRSDMNWITYSQ</sequence>
<keyword evidence="1" id="KW-0433">Leucine-rich repeat</keyword>
<evidence type="ECO:0000256" key="1">
    <source>
        <dbReference type="ARBA" id="ARBA00022614"/>
    </source>
</evidence>
<dbReference type="GeneTree" id="ENSGT01030000234531"/>
<dbReference type="Ensembl" id="ENSMSIT00000045178.1">
    <property type="protein sequence ID" value="ENSMSIP00000035862.1"/>
    <property type="gene ID" value="ENSMSIG00000029844.1"/>
</dbReference>
<dbReference type="FunFam" id="3.80.10.10:FF:000786">
    <property type="entry name" value="Preferentially-expressed antigen in melanoma"/>
    <property type="match status" value="1"/>
</dbReference>
<accession>A0A8C6IG50</accession>
<evidence type="ECO:0000256" key="2">
    <source>
        <dbReference type="ARBA" id="ARBA00022737"/>
    </source>
</evidence>
<organism evidence="3 4">
    <name type="scientific">Mus spicilegus</name>
    <name type="common">Mound-building mouse</name>
    <dbReference type="NCBI Taxonomy" id="10103"/>
    <lineage>
        <taxon>Eukaryota</taxon>
        <taxon>Metazoa</taxon>
        <taxon>Chordata</taxon>
        <taxon>Craniata</taxon>
        <taxon>Vertebrata</taxon>
        <taxon>Euteleostomi</taxon>
        <taxon>Mammalia</taxon>
        <taxon>Eutheria</taxon>
        <taxon>Euarchontoglires</taxon>
        <taxon>Glires</taxon>
        <taxon>Rodentia</taxon>
        <taxon>Myomorpha</taxon>
        <taxon>Muroidea</taxon>
        <taxon>Muridae</taxon>
        <taxon>Murinae</taxon>
        <taxon>Mus</taxon>
        <taxon>Mus</taxon>
    </lineage>
</organism>
<reference evidence="3" key="2">
    <citation type="submission" date="2025-09" db="UniProtKB">
        <authorList>
            <consortium name="Ensembl"/>
        </authorList>
    </citation>
    <scope>IDENTIFICATION</scope>
</reference>
<dbReference type="Proteomes" id="UP000694415">
    <property type="component" value="Unplaced"/>
</dbReference>
<dbReference type="InterPro" id="IPR050694">
    <property type="entry name" value="LRRC14/PRAME"/>
</dbReference>
<evidence type="ECO:0000313" key="4">
    <source>
        <dbReference type="Proteomes" id="UP000694415"/>
    </source>
</evidence>
<evidence type="ECO:0000313" key="3">
    <source>
        <dbReference type="Ensembl" id="ENSMSIP00000035862.1"/>
    </source>
</evidence>